<gene>
    <name evidence="1" type="primary">WBGene00282583</name>
</gene>
<dbReference type="AlphaFoldDB" id="A0A2A6CXK0"/>
<keyword evidence="2" id="KW-1185">Reference proteome</keyword>
<protein>
    <submittedName>
        <fullName evidence="1">Uncharacterized protein</fullName>
    </submittedName>
</protein>
<dbReference type="EnsemblMetazoa" id="PPA44214.1">
    <property type="protein sequence ID" value="PPA44214.1"/>
    <property type="gene ID" value="WBGene00282583"/>
</dbReference>
<name>A0A2A6CXK0_PRIPA</name>
<evidence type="ECO:0000313" key="1">
    <source>
        <dbReference type="EnsemblMetazoa" id="PPA44214.1"/>
    </source>
</evidence>
<reference evidence="2" key="1">
    <citation type="journal article" date="2008" name="Nat. Genet.">
        <title>The Pristionchus pacificus genome provides a unique perspective on nematode lifestyle and parasitism.</title>
        <authorList>
            <person name="Dieterich C."/>
            <person name="Clifton S.W."/>
            <person name="Schuster L.N."/>
            <person name="Chinwalla A."/>
            <person name="Delehaunty K."/>
            <person name="Dinkelacker I."/>
            <person name="Fulton L."/>
            <person name="Fulton R."/>
            <person name="Godfrey J."/>
            <person name="Minx P."/>
            <person name="Mitreva M."/>
            <person name="Roeseler W."/>
            <person name="Tian H."/>
            <person name="Witte H."/>
            <person name="Yang S.P."/>
            <person name="Wilson R.K."/>
            <person name="Sommer R.J."/>
        </authorList>
    </citation>
    <scope>NUCLEOTIDE SEQUENCE [LARGE SCALE GENOMIC DNA]</scope>
    <source>
        <strain evidence="2">PS312</strain>
    </source>
</reference>
<accession>A0A2A6CXK0</accession>
<proteinExistence type="predicted"/>
<dbReference type="Proteomes" id="UP000005239">
    <property type="component" value="Unassembled WGS sequence"/>
</dbReference>
<organism evidence="1 2">
    <name type="scientific">Pristionchus pacificus</name>
    <name type="common">Parasitic nematode worm</name>
    <dbReference type="NCBI Taxonomy" id="54126"/>
    <lineage>
        <taxon>Eukaryota</taxon>
        <taxon>Metazoa</taxon>
        <taxon>Ecdysozoa</taxon>
        <taxon>Nematoda</taxon>
        <taxon>Chromadorea</taxon>
        <taxon>Rhabditida</taxon>
        <taxon>Rhabditina</taxon>
        <taxon>Diplogasteromorpha</taxon>
        <taxon>Diplogasteroidea</taxon>
        <taxon>Neodiplogasteridae</taxon>
        <taxon>Pristionchus</taxon>
    </lineage>
</organism>
<accession>A0A8R1Z276</accession>
<evidence type="ECO:0000313" key="2">
    <source>
        <dbReference type="Proteomes" id="UP000005239"/>
    </source>
</evidence>
<sequence length="95" mass="11000">MSVRTCERQKCTEKLLHQPCFFLAEWLRGAHCMRNEPVLHRYPLNSSSPKSQLSHNVLFRLKHAPETALPENIDSDCGRATTDCDQEQKIHLKLN</sequence>
<reference evidence="1" key="2">
    <citation type="submission" date="2022-06" db="UniProtKB">
        <authorList>
            <consortium name="EnsemblMetazoa"/>
        </authorList>
    </citation>
    <scope>IDENTIFICATION</scope>
    <source>
        <strain evidence="1">PS312</strain>
    </source>
</reference>